<dbReference type="InterPro" id="IPR036719">
    <property type="entry name" value="Neuro-gated_channel_TM_sf"/>
</dbReference>
<dbReference type="GO" id="GO:1902476">
    <property type="term" value="P:chloride transmembrane transport"/>
    <property type="evidence" value="ECO:0000318"/>
    <property type="project" value="GO_Central"/>
</dbReference>
<feature type="signal peptide" evidence="13">
    <location>
        <begin position="1"/>
        <end position="36"/>
    </location>
</feature>
<comment type="subcellular location">
    <subcellularLocation>
        <location evidence="2">Cell membrane</location>
    </subcellularLocation>
    <subcellularLocation>
        <location evidence="1">Membrane</location>
        <topology evidence="1">Multi-pass membrane protein</topology>
    </subcellularLocation>
</comment>
<keyword evidence="3" id="KW-0813">Transport</keyword>
<evidence type="ECO:0000256" key="5">
    <source>
        <dbReference type="ARBA" id="ARBA00022692"/>
    </source>
</evidence>
<evidence type="ECO:0000256" key="6">
    <source>
        <dbReference type="ARBA" id="ARBA00022729"/>
    </source>
</evidence>
<evidence type="ECO:0000256" key="4">
    <source>
        <dbReference type="ARBA" id="ARBA00022475"/>
    </source>
</evidence>
<dbReference type="Proteomes" id="UP000005239">
    <property type="component" value="Unassembled WGS sequence"/>
</dbReference>
<evidence type="ECO:0000313" key="16">
    <source>
        <dbReference type="EnsemblMetazoa" id="PPA47249.1"/>
    </source>
</evidence>
<keyword evidence="6 13" id="KW-0732">Signal</keyword>
<evidence type="ECO:0000256" key="10">
    <source>
        <dbReference type="ARBA" id="ARBA00023303"/>
    </source>
</evidence>
<evidence type="ECO:0000313" key="17">
    <source>
        <dbReference type="Proteomes" id="UP000005239"/>
    </source>
</evidence>
<keyword evidence="9 12" id="KW-0472">Membrane</keyword>
<feature type="compositionally biased region" description="Acidic residues" evidence="11">
    <location>
        <begin position="412"/>
        <end position="421"/>
    </location>
</feature>
<dbReference type="InterPro" id="IPR036734">
    <property type="entry name" value="Neur_chan_lig-bd_sf"/>
</dbReference>
<feature type="transmembrane region" description="Helical" evidence="12">
    <location>
        <begin position="325"/>
        <end position="346"/>
    </location>
</feature>
<evidence type="ECO:0000256" key="1">
    <source>
        <dbReference type="ARBA" id="ARBA00004141"/>
    </source>
</evidence>
<sequence length="577" mass="65477">MHWLPPSPAAFPVSTSPPSLLPLLVLFLRWPPMITANRSEPIPIYMDEMLRAGRGVYDKQSPPVQELEDGTYDANSPTKVKLAMYIEGMSSFRTQTMDFQLDVYFQQFWKDPRLAHNESRRVLVRDKSILNMMWHPDVYFANARIAEFHTVTQPNFLVWIESDGSILYDTRISLVVLCTLNLEKWPLDSQRCNLRILSYAYDTDQLEIEWMASDPITRNSGIGMSDMHIIDLYPGLCDGNYSTGTWSCVTAEFHVKREITHHVMQSYVPTTLIVVISWFSFWLDVEAVPARVSLAITTLLTLSTQSSAARMALPEVSYMKAIDVWMGACMMFVFGVMIEFTIVNYAQRQVNAEEEEKEREGGKISVSERARNLITRIRGHNEHHEQLVEESTPAPLRHFDPACSRFDMADSSVDDDEEEESNPSLEAGSETGADDTPVKVRSTAEKLANWNNGETKTTRTEGTTTSVWSKLQMQNGSANYGSVAIVAEEGLKHRNGAALTGNGETPKKSGGGRAAIGRAVSKLKNDRWTNVVRQIQKNKKEAGRNRAKRIDQKSRWMFPLTFIIFNVIYWLYYIVLT</sequence>
<dbReference type="FunFam" id="2.70.170.10:FF:000039">
    <property type="entry name" value="Ligand-Gated ion Channel"/>
    <property type="match status" value="1"/>
</dbReference>
<feature type="transmembrane region" description="Helical" evidence="12">
    <location>
        <begin position="556"/>
        <end position="575"/>
    </location>
</feature>
<evidence type="ECO:0000256" key="9">
    <source>
        <dbReference type="ARBA" id="ARBA00023136"/>
    </source>
</evidence>
<dbReference type="AlphaFoldDB" id="A0A8R1Z4R3"/>
<accession>A0A8R1Z4R3</accession>
<feature type="domain" description="Neurotransmitter-gated ion-channel transmembrane" evidence="15">
    <location>
        <begin position="267"/>
        <end position="570"/>
    </location>
</feature>
<dbReference type="EnsemblMetazoa" id="PPA47249.1">
    <property type="protein sequence ID" value="PPA47249.1"/>
    <property type="gene ID" value="WBGene00305140"/>
</dbReference>
<dbReference type="InterPro" id="IPR006201">
    <property type="entry name" value="Neur_channel"/>
</dbReference>
<dbReference type="CDD" id="cd19049">
    <property type="entry name" value="LGIC_TM_anion"/>
    <property type="match status" value="1"/>
</dbReference>
<dbReference type="SUPFAM" id="SSF90112">
    <property type="entry name" value="Neurotransmitter-gated ion-channel transmembrane pore"/>
    <property type="match status" value="1"/>
</dbReference>
<dbReference type="PRINTS" id="PR00252">
    <property type="entry name" value="NRIONCHANNEL"/>
</dbReference>
<dbReference type="Gene3D" id="1.20.58.390">
    <property type="entry name" value="Neurotransmitter-gated ion-channel transmembrane domain"/>
    <property type="match status" value="2"/>
</dbReference>
<gene>
    <name evidence="16" type="primary">WBGene00305140</name>
</gene>
<keyword evidence="10" id="KW-0407">Ion channel</keyword>
<dbReference type="PANTHER" id="PTHR18945">
    <property type="entry name" value="NEUROTRANSMITTER GATED ION CHANNEL"/>
    <property type="match status" value="1"/>
</dbReference>
<dbReference type="Pfam" id="PF02931">
    <property type="entry name" value="Neur_chan_LBD"/>
    <property type="match status" value="1"/>
</dbReference>
<dbReference type="Gene3D" id="2.70.170.10">
    <property type="entry name" value="Neurotransmitter-gated ion-channel ligand-binding domain"/>
    <property type="match status" value="1"/>
</dbReference>
<dbReference type="GO" id="GO:0098794">
    <property type="term" value="C:postsynapse"/>
    <property type="evidence" value="ECO:0007669"/>
    <property type="project" value="GOC"/>
</dbReference>
<keyword evidence="7 12" id="KW-1133">Transmembrane helix</keyword>
<evidence type="ECO:0000256" key="7">
    <source>
        <dbReference type="ARBA" id="ARBA00022989"/>
    </source>
</evidence>
<keyword evidence="4" id="KW-1003">Cell membrane</keyword>
<evidence type="ECO:0000256" key="8">
    <source>
        <dbReference type="ARBA" id="ARBA00023065"/>
    </source>
</evidence>
<dbReference type="GO" id="GO:0005886">
    <property type="term" value="C:plasma membrane"/>
    <property type="evidence" value="ECO:0007669"/>
    <property type="project" value="UniProtKB-SubCell"/>
</dbReference>
<evidence type="ECO:0000256" key="3">
    <source>
        <dbReference type="ARBA" id="ARBA00022448"/>
    </source>
</evidence>
<keyword evidence="17" id="KW-1185">Reference proteome</keyword>
<evidence type="ECO:0000256" key="11">
    <source>
        <dbReference type="SAM" id="MobiDB-lite"/>
    </source>
</evidence>
<evidence type="ECO:0000259" key="14">
    <source>
        <dbReference type="Pfam" id="PF02931"/>
    </source>
</evidence>
<reference evidence="17" key="1">
    <citation type="journal article" date="2008" name="Nat. Genet.">
        <title>The Pristionchus pacificus genome provides a unique perspective on nematode lifestyle and parasitism.</title>
        <authorList>
            <person name="Dieterich C."/>
            <person name="Clifton S.W."/>
            <person name="Schuster L.N."/>
            <person name="Chinwalla A."/>
            <person name="Delehaunty K."/>
            <person name="Dinkelacker I."/>
            <person name="Fulton L."/>
            <person name="Fulton R."/>
            <person name="Godfrey J."/>
            <person name="Minx P."/>
            <person name="Mitreva M."/>
            <person name="Roeseler W."/>
            <person name="Tian H."/>
            <person name="Witte H."/>
            <person name="Yang S.P."/>
            <person name="Wilson R.K."/>
            <person name="Sommer R.J."/>
        </authorList>
    </citation>
    <scope>NUCLEOTIDE SEQUENCE [LARGE SCALE GENOMIC DNA]</scope>
    <source>
        <strain evidence="17">PS312</strain>
    </source>
</reference>
<dbReference type="GO" id="GO:0004888">
    <property type="term" value="F:transmembrane signaling receptor activity"/>
    <property type="evidence" value="ECO:0007669"/>
    <property type="project" value="InterPro"/>
</dbReference>
<keyword evidence="5 12" id="KW-0812">Transmembrane</keyword>
<evidence type="ECO:0000256" key="13">
    <source>
        <dbReference type="SAM" id="SignalP"/>
    </source>
</evidence>
<dbReference type="NCBIfam" id="TIGR00860">
    <property type="entry name" value="LIC"/>
    <property type="match status" value="1"/>
</dbReference>
<reference evidence="16" key="2">
    <citation type="submission" date="2022-06" db="UniProtKB">
        <authorList>
            <consortium name="EnsemblMetazoa"/>
        </authorList>
    </citation>
    <scope>IDENTIFICATION</scope>
    <source>
        <strain evidence="16">PS312</strain>
    </source>
</reference>
<evidence type="ECO:0000256" key="2">
    <source>
        <dbReference type="ARBA" id="ARBA00004236"/>
    </source>
</evidence>
<feature type="region of interest" description="Disordered" evidence="11">
    <location>
        <begin position="381"/>
        <end position="465"/>
    </location>
</feature>
<dbReference type="PRINTS" id="PR00253">
    <property type="entry name" value="GABAARECEPTR"/>
</dbReference>
<dbReference type="SUPFAM" id="SSF63712">
    <property type="entry name" value="Nicotinic receptor ligand binding domain-like"/>
    <property type="match status" value="1"/>
</dbReference>
<organism evidence="16 17">
    <name type="scientific">Pristionchus pacificus</name>
    <name type="common">Parasitic nematode worm</name>
    <dbReference type="NCBI Taxonomy" id="54126"/>
    <lineage>
        <taxon>Eukaryota</taxon>
        <taxon>Metazoa</taxon>
        <taxon>Ecdysozoa</taxon>
        <taxon>Nematoda</taxon>
        <taxon>Chromadorea</taxon>
        <taxon>Rhabditida</taxon>
        <taxon>Rhabditina</taxon>
        <taxon>Diplogasteromorpha</taxon>
        <taxon>Diplogasteroidea</taxon>
        <taxon>Neodiplogasteridae</taxon>
        <taxon>Pristionchus</taxon>
    </lineage>
</organism>
<evidence type="ECO:0000259" key="15">
    <source>
        <dbReference type="Pfam" id="PF02932"/>
    </source>
</evidence>
<feature type="chain" id="PRO_5035904982" evidence="13">
    <location>
        <begin position="37"/>
        <end position="577"/>
    </location>
</feature>
<dbReference type="InterPro" id="IPR038050">
    <property type="entry name" value="Neuro_actylchol_rec"/>
</dbReference>
<feature type="domain" description="Neurotransmitter-gated ion-channel ligand-binding" evidence="14">
    <location>
        <begin position="57"/>
        <end position="257"/>
    </location>
</feature>
<dbReference type="GO" id="GO:0005231">
    <property type="term" value="F:excitatory extracellular ligand-gated monoatomic ion channel activity"/>
    <property type="evidence" value="ECO:0000318"/>
    <property type="project" value="GO_Central"/>
</dbReference>
<dbReference type="InterPro" id="IPR006028">
    <property type="entry name" value="GABAA/Glycine_rcpt"/>
</dbReference>
<dbReference type="InterPro" id="IPR006029">
    <property type="entry name" value="Neurotrans-gated_channel_TM"/>
</dbReference>
<dbReference type="Pfam" id="PF02932">
    <property type="entry name" value="Neur_chan_memb"/>
    <property type="match status" value="1"/>
</dbReference>
<protein>
    <submittedName>
        <fullName evidence="16">Uncharacterized protein</fullName>
    </submittedName>
</protein>
<dbReference type="InterPro" id="IPR006202">
    <property type="entry name" value="Neur_chan_lig-bd"/>
</dbReference>
<evidence type="ECO:0000256" key="12">
    <source>
        <dbReference type="SAM" id="Phobius"/>
    </source>
</evidence>
<name>A0A8R1Z4R3_PRIPA</name>
<proteinExistence type="predicted"/>
<keyword evidence="8" id="KW-0406">Ion transport</keyword>
<dbReference type="CDD" id="cd18987">
    <property type="entry name" value="LGIC_ECD_anion"/>
    <property type="match status" value="1"/>
</dbReference>